<protein>
    <submittedName>
        <fullName evidence="1">Uncharacterized protein</fullName>
    </submittedName>
</protein>
<evidence type="ECO:0000313" key="1">
    <source>
        <dbReference type="EMBL" id="SPD12745.1"/>
    </source>
</evidence>
<dbReference type="EMBL" id="OIVN01003663">
    <property type="protein sequence ID" value="SPD12745.1"/>
    <property type="molecule type" value="Genomic_DNA"/>
</dbReference>
<proteinExistence type="predicted"/>
<gene>
    <name evidence="1" type="ORF">FSB_LOCUS40627</name>
</gene>
<accession>A0A2N9HL81</accession>
<sequence>MVGRVDKDRRAVVGGTDEAKAPWSTELMRTEAPCDAPKSDKCMCAESHIGHILESEREREREKISPAGCCEGHHRQTVPHRLTPAAAAALTSLGHATPAAGAGQTGQWFREVPPFQVQLSEQDVGKQAGGDTFVRTGFKL</sequence>
<organism evidence="1">
    <name type="scientific">Fagus sylvatica</name>
    <name type="common">Beechnut</name>
    <dbReference type="NCBI Taxonomy" id="28930"/>
    <lineage>
        <taxon>Eukaryota</taxon>
        <taxon>Viridiplantae</taxon>
        <taxon>Streptophyta</taxon>
        <taxon>Embryophyta</taxon>
        <taxon>Tracheophyta</taxon>
        <taxon>Spermatophyta</taxon>
        <taxon>Magnoliopsida</taxon>
        <taxon>eudicotyledons</taxon>
        <taxon>Gunneridae</taxon>
        <taxon>Pentapetalae</taxon>
        <taxon>rosids</taxon>
        <taxon>fabids</taxon>
        <taxon>Fagales</taxon>
        <taxon>Fagaceae</taxon>
        <taxon>Fagus</taxon>
    </lineage>
</organism>
<name>A0A2N9HL81_FAGSY</name>
<reference evidence="1" key="1">
    <citation type="submission" date="2018-02" db="EMBL/GenBank/DDBJ databases">
        <authorList>
            <person name="Cohen D.B."/>
            <person name="Kent A.D."/>
        </authorList>
    </citation>
    <scope>NUCLEOTIDE SEQUENCE</scope>
</reference>
<dbReference type="AlphaFoldDB" id="A0A2N9HL81"/>